<dbReference type="InterPro" id="IPR050109">
    <property type="entry name" value="HTH-type_TetR-like_transc_reg"/>
</dbReference>
<dbReference type="EMBL" id="QKUF01000011">
    <property type="protein sequence ID" value="PZW28016.1"/>
    <property type="molecule type" value="Genomic_DNA"/>
</dbReference>
<dbReference type="PROSITE" id="PS50977">
    <property type="entry name" value="HTH_TETR_2"/>
    <property type="match status" value="1"/>
</dbReference>
<dbReference type="PANTHER" id="PTHR30055:SF234">
    <property type="entry name" value="HTH-TYPE TRANSCRIPTIONAL REGULATOR BETI"/>
    <property type="match status" value="1"/>
</dbReference>
<dbReference type="InterPro" id="IPR009057">
    <property type="entry name" value="Homeodomain-like_sf"/>
</dbReference>
<dbReference type="OrthoDB" id="9785164at2"/>
<evidence type="ECO:0000313" key="6">
    <source>
        <dbReference type="EMBL" id="PZW28016.1"/>
    </source>
</evidence>
<dbReference type="AlphaFoldDB" id="A0A326U8R4"/>
<evidence type="ECO:0000256" key="4">
    <source>
        <dbReference type="PROSITE-ProRule" id="PRU00335"/>
    </source>
</evidence>
<name>A0A326U8R4_THEHA</name>
<dbReference type="PRINTS" id="PR00455">
    <property type="entry name" value="HTHTETR"/>
</dbReference>
<evidence type="ECO:0000313" key="7">
    <source>
        <dbReference type="Proteomes" id="UP000248806"/>
    </source>
</evidence>
<evidence type="ECO:0000256" key="1">
    <source>
        <dbReference type="ARBA" id="ARBA00023015"/>
    </source>
</evidence>
<evidence type="ECO:0000256" key="2">
    <source>
        <dbReference type="ARBA" id="ARBA00023125"/>
    </source>
</evidence>
<dbReference type="Pfam" id="PF00440">
    <property type="entry name" value="TetR_N"/>
    <property type="match status" value="1"/>
</dbReference>
<keyword evidence="3" id="KW-0804">Transcription</keyword>
<dbReference type="RefSeq" id="WP_111323759.1">
    <property type="nucleotide sequence ID" value="NZ_BIFX01000003.1"/>
</dbReference>
<proteinExistence type="predicted"/>
<feature type="DNA-binding region" description="H-T-H motif" evidence="4">
    <location>
        <begin position="25"/>
        <end position="44"/>
    </location>
</feature>
<protein>
    <submittedName>
        <fullName evidence="6">TetR family transcriptional regulator</fullName>
    </submittedName>
</protein>
<dbReference type="Gene3D" id="1.10.357.10">
    <property type="entry name" value="Tetracycline Repressor, domain 2"/>
    <property type="match status" value="1"/>
</dbReference>
<dbReference type="PANTHER" id="PTHR30055">
    <property type="entry name" value="HTH-TYPE TRANSCRIPTIONAL REGULATOR RUTR"/>
    <property type="match status" value="1"/>
</dbReference>
<evidence type="ECO:0000256" key="3">
    <source>
        <dbReference type="ARBA" id="ARBA00023163"/>
    </source>
</evidence>
<dbReference type="Proteomes" id="UP000248806">
    <property type="component" value="Unassembled WGS sequence"/>
</dbReference>
<dbReference type="GO" id="GO:0003700">
    <property type="term" value="F:DNA-binding transcription factor activity"/>
    <property type="evidence" value="ECO:0007669"/>
    <property type="project" value="TreeGrafter"/>
</dbReference>
<keyword evidence="1" id="KW-0805">Transcription regulation</keyword>
<keyword evidence="7" id="KW-1185">Reference proteome</keyword>
<evidence type="ECO:0000259" key="5">
    <source>
        <dbReference type="PROSITE" id="PS50977"/>
    </source>
</evidence>
<keyword evidence="2 4" id="KW-0238">DNA-binding</keyword>
<comment type="caution">
    <text evidence="6">The sequence shown here is derived from an EMBL/GenBank/DDBJ whole genome shotgun (WGS) entry which is preliminary data.</text>
</comment>
<dbReference type="InterPro" id="IPR001647">
    <property type="entry name" value="HTH_TetR"/>
</dbReference>
<dbReference type="SUPFAM" id="SSF46689">
    <property type="entry name" value="Homeodomain-like"/>
    <property type="match status" value="1"/>
</dbReference>
<dbReference type="GO" id="GO:0000976">
    <property type="term" value="F:transcription cis-regulatory region binding"/>
    <property type="evidence" value="ECO:0007669"/>
    <property type="project" value="TreeGrafter"/>
</dbReference>
<accession>A0A326U8R4</accession>
<organism evidence="6 7">
    <name type="scientific">Thermosporothrix hazakensis</name>
    <dbReference type="NCBI Taxonomy" id="644383"/>
    <lineage>
        <taxon>Bacteria</taxon>
        <taxon>Bacillati</taxon>
        <taxon>Chloroflexota</taxon>
        <taxon>Ktedonobacteria</taxon>
        <taxon>Ktedonobacterales</taxon>
        <taxon>Thermosporotrichaceae</taxon>
        <taxon>Thermosporothrix</taxon>
    </lineage>
</organism>
<sequence length="196" mass="22341">MGDTREKILDATERLIVLKGLARVTTKDIARETGVSEGALYRHFRQKQEIFFALLLKHLPTVYKTFRECQESTGTIQEKLSAIVLAVVRYYELILPMAASLLADTELLQQFRETVRPFQVGPHTLMDHCAEFLEQEQEAGHLGKHLSAQKMAMFLLGPCFQQAFNVQMLGYDPFYQSTEQFASELIESILPMLLPS</sequence>
<feature type="domain" description="HTH tetR-type" evidence="5">
    <location>
        <begin position="2"/>
        <end position="62"/>
    </location>
</feature>
<reference evidence="6 7" key="1">
    <citation type="submission" date="2018-06" db="EMBL/GenBank/DDBJ databases">
        <title>Genomic Encyclopedia of Archaeal and Bacterial Type Strains, Phase II (KMG-II): from individual species to whole genera.</title>
        <authorList>
            <person name="Goeker M."/>
        </authorList>
    </citation>
    <scope>NUCLEOTIDE SEQUENCE [LARGE SCALE GENOMIC DNA]</scope>
    <source>
        <strain evidence="6 7">ATCC BAA-1881</strain>
    </source>
</reference>
<gene>
    <name evidence="6" type="ORF">EI42_03394</name>
</gene>